<feature type="transmembrane region" description="Helical" evidence="1">
    <location>
        <begin position="879"/>
        <end position="899"/>
    </location>
</feature>
<evidence type="ECO:0000313" key="2">
    <source>
        <dbReference type="EMBL" id="MDO6414791.1"/>
    </source>
</evidence>
<dbReference type="SUPFAM" id="SSF82693">
    <property type="entry name" value="Multidrug efflux transporter AcrB pore domain, PN1, PN2, PC1 and PC2 subdomains"/>
    <property type="match status" value="4"/>
</dbReference>
<feature type="transmembrane region" description="Helical" evidence="1">
    <location>
        <begin position="390"/>
        <end position="410"/>
    </location>
</feature>
<feature type="transmembrane region" description="Helical" evidence="1">
    <location>
        <begin position="12"/>
        <end position="32"/>
    </location>
</feature>
<feature type="transmembrane region" description="Helical" evidence="1">
    <location>
        <begin position="982"/>
        <end position="1005"/>
    </location>
</feature>
<name>A0ABT8Y8Y4_9SPHN</name>
<dbReference type="Gene3D" id="3.30.70.1430">
    <property type="entry name" value="Multidrug efflux transporter AcrB pore domain"/>
    <property type="match status" value="2"/>
</dbReference>
<keyword evidence="1" id="KW-1133">Transmembrane helix</keyword>
<dbReference type="SUPFAM" id="SSF82714">
    <property type="entry name" value="Multidrug efflux transporter AcrB TolC docking domain, DN and DC subdomains"/>
    <property type="match status" value="2"/>
</dbReference>
<dbReference type="SUPFAM" id="SSF82866">
    <property type="entry name" value="Multidrug efflux transporter AcrB transmembrane domain"/>
    <property type="match status" value="2"/>
</dbReference>
<evidence type="ECO:0000313" key="3">
    <source>
        <dbReference type="Proteomes" id="UP001169764"/>
    </source>
</evidence>
<dbReference type="EMBL" id="JAUOTP010000004">
    <property type="protein sequence ID" value="MDO6414791.1"/>
    <property type="molecule type" value="Genomic_DNA"/>
</dbReference>
<feature type="transmembrane region" description="Helical" evidence="1">
    <location>
        <begin position="360"/>
        <end position="384"/>
    </location>
</feature>
<dbReference type="RefSeq" id="WP_303542289.1">
    <property type="nucleotide sequence ID" value="NZ_JAUOTP010000004.1"/>
</dbReference>
<dbReference type="PRINTS" id="PR00702">
    <property type="entry name" value="ACRIFLAVINRP"/>
</dbReference>
<comment type="caution">
    <text evidence="2">The sequence shown here is derived from an EMBL/GenBank/DDBJ whole genome shotgun (WGS) entry which is preliminary data.</text>
</comment>
<keyword evidence="1" id="KW-0812">Transmembrane</keyword>
<dbReference type="Gene3D" id="3.30.70.1440">
    <property type="entry name" value="Multidrug efflux transporter AcrB pore domain"/>
    <property type="match status" value="1"/>
</dbReference>
<feature type="transmembrane region" description="Helical" evidence="1">
    <location>
        <begin position="463"/>
        <end position="482"/>
    </location>
</feature>
<protein>
    <submittedName>
        <fullName evidence="2">Efflux RND transporter permease subunit</fullName>
    </submittedName>
</protein>
<evidence type="ECO:0000256" key="1">
    <source>
        <dbReference type="SAM" id="Phobius"/>
    </source>
</evidence>
<feature type="transmembrane region" description="Helical" evidence="1">
    <location>
        <begin position="853"/>
        <end position="872"/>
    </location>
</feature>
<gene>
    <name evidence="2" type="ORF">Q4F19_10410</name>
</gene>
<keyword evidence="3" id="KW-1185">Reference proteome</keyword>
<dbReference type="Gene3D" id="1.20.1640.10">
    <property type="entry name" value="Multidrug efflux transporter AcrB transmembrane domain"/>
    <property type="match status" value="2"/>
</dbReference>
<dbReference type="Gene3D" id="3.30.70.1320">
    <property type="entry name" value="Multidrug efflux transporter AcrB pore domain like"/>
    <property type="match status" value="1"/>
</dbReference>
<feature type="transmembrane region" description="Helical" evidence="1">
    <location>
        <begin position="951"/>
        <end position="970"/>
    </location>
</feature>
<dbReference type="InterPro" id="IPR001036">
    <property type="entry name" value="Acrflvin-R"/>
</dbReference>
<dbReference type="PANTHER" id="PTHR32063">
    <property type="match status" value="1"/>
</dbReference>
<dbReference type="Proteomes" id="UP001169764">
    <property type="component" value="Unassembled WGS sequence"/>
</dbReference>
<feature type="transmembrane region" description="Helical" evidence="1">
    <location>
        <begin position="905"/>
        <end position="930"/>
    </location>
</feature>
<keyword evidence="1" id="KW-0472">Membrane</keyword>
<feature type="transmembrane region" description="Helical" evidence="1">
    <location>
        <begin position="333"/>
        <end position="353"/>
    </location>
</feature>
<dbReference type="Gene3D" id="3.30.2090.10">
    <property type="entry name" value="Multidrug efflux transporter AcrB TolC docking domain, DN and DC subdomains"/>
    <property type="match status" value="2"/>
</dbReference>
<sequence>MFLSDLSVRRPVVAAVGAIMLTIIGIVGYLNLSVREYPETDPPVISVQTNYTGAAGAIMESRVTQPLEEALAGIEGIETITSTSSDGLSNISIEFRADRDVDSAANDVRDRVSGALDDLPEDILPPIIKKVDADAQAIVYLTVQAPGWDKMKLSDYVERYIKDRFSTIDGVAEIQLRGLARPSMRVWLDADRLAAFRLTPKDVETALKSQNVELPAGRIESASQNLTLRVNRGFRTPADFRTLVIGRGGDGYLVRLGDVARVEQGAENPYSSWRYNQQTGIGMGIIKQSGANTLSVAQASKKLAGEIQKELPPGVKILVGSDTSVFIEEAIKGVYHTLAEAAVLVVAVIFLFLGSWRATLIPAVTVPICLLATFAVLWACGFSINLMTLLALVLAIGLVVDDAIVVLENIHHRIVGGESPLVASFRGTRQVGFAVISTTLVVCAVFVPVMFIAGQTGLLFRELAVAMIASVAISGVLALSLAPMLCSKLLRNDEPSRLTAFIDRTFDRLERSYERTLERVLARPAPVLIAVCVFLVGAGWLFITVDTELVPPEDTGVIEVRLNAPEGTGFDQLDRFTKQAEAKLMPLVGEGPVRAMSSRLPYSTSASEDFNAGSMTVFLRPWDERTKSSLDVTKMVNAKLGELTSVRGNATVRSSLGRGRGQPLNFVIAGATYPDLARARDRILAAVRDNPGLVNVDADYVESKPQLLIDVDTKRAGDLGVSVDDVSQALQTLMGSRRVSTYADNGKEYRVMVQAEAKGRDDQTRLAGVYVRSRAGGLIPLSNLVKMRDSSTARELGRFNKIRAITFQGGLAPGYSLGKALKFFEDEAAKSPEVLAVGYRGESQSLKQTGSSIWIVFGITIVIIYLLLAAQFESFVHPAVIITTVPLAVAGGIVGLALTHTTINLFSQIGIVMLVGLAAKNGILIVEFANQLRDEGMALHRAVVHAAVRRLRPILMTSIATVLGAVPLAMSHGAGAGARSAIGVVIVFGVSIATVITLFMIPLLYSLLARRTGSPLAVTRKLEAALADRPDHGTHHPAPAE</sequence>
<organism evidence="2 3">
    <name type="scientific">Sphingomonas natans</name>
    <dbReference type="NCBI Taxonomy" id="3063330"/>
    <lineage>
        <taxon>Bacteria</taxon>
        <taxon>Pseudomonadati</taxon>
        <taxon>Pseudomonadota</taxon>
        <taxon>Alphaproteobacteria</taxon>
        <taxon>Sphingomonadales</taxon>
        <taxon>Sphingomonadaceae</taxon>
        <taxon>Sphingomonas</taxon>
    </lineage>
</organism>
<accession>A0ABT8Y8Y4</accession>
<dbReference type="InterPro" id="IPR027463">
    <property type="entry name" value="AcrB_DN_DC_subdom"/>
</dbReference>
<feature type="transmembrane region" description="Helical" evidence="1">
    <location>
        <begin position="431"/>
        <end position="451"/>
    </location>
</feature>
<dbReference type="Pfam" id="PF00873">
    <property type="entry name" value="ACR_tran"/>
    <property type="match status" value="1"/>
</dbReference>
<feature type="transmembrane region" description="Helical" evidence="1">
    <location>
        <begin position="520"/>
        <end position="543"/>
    </location>
</feature>
<dbReference type="PANTHER" id="PTHR32063:SF14">
    <property type="entry name" value="BLL4319 PROTEIN"/>
    <property type="match status" value="1"/>
</dbReference>
<reference evidence="2" key="1">
    <citation type="submission" date="2023-07" db="EMBL/GenBank/DDBJ databases">
        <authorList>
            <person name="Kim M."/>
        </authorList>
    </citation>
    <scope>NUCLEOTIDE SEQUENCE</scope>
    <source>
        <strain evidence="2">BIUV-7</strain>
    </source>
</reference>
<proteinExistence type="predicted"/>